<dbReference type="Proteomes" id="UP000315995">
    <property type="component" value="Chromosome"/>
</dbReference>
<evidence type="ECO:0000256" key="1">
    <source>
        <dbReference type="SAM" id="SignalP"/>
    </source>
</evidence>
<feature type="signal peptide" evidence="1">
    <location>
        <begin position="1"/>
        <end position="24"/>
    </location>
</feature>
<dbReference type="OrthoDB" id="5525530at2"/>
<organism evidence="2 3">
    <name type="scientific">Persicimonas caeni</name>
    <dbReference type="NCBI Taxonomy" id="2292766"/>
    <lineage>
        <taxon>Bacteria</taxon>
        <taxon>Deltaproteobacteria</taxon>
        <taxon>Bradymonadales</taxon>
        <taxon>Bradymonadaceae</taxon>
        <taxon>Persicimonas</taxon>
    </lineage>
</organism>
<keyword evidence="3" id="KW-1185">Reference proteome</keyword>
<sequence>MNRLALLFAAAIFALASTSTHTLAATPDAPAALPDVEGVWAQKLVTTAVSKVLGANLDAEADKLPRKKSDPRVIDGDKDGHPGMTVRVSGLIDGELYLLQKSWDRLWGKMLGDGRIVGRIKWRTEQVVLDSTSRLLGDPPESKPHPDPKQSYFRMKRVTAQTSCADIVKTQKELF</sequence>
<accession>A0A5B8YC78</accession>
<dbReference type="RefSeq" id="WP_141200588.1">
    <property type="nucleotide sequence ID" value="NZ_CP041186.1"/>
</dbReference>
<evidence type="ECO:0000313" key="3">
    <source>
        <dbReference type="Proteomes" id="UP000315995"/>
    </source>
</evidence>
<evidence type="ECO:0000313" key="2">
    <source>
        <dbReference type="EMBL" id="QDG54143.1"/>
    </source>
</evidence>
<name>A0A4Y6Q0T6_PERCE</name>
<reference evidence="2 3" key="1">
    <citation type="submission" date="2019-06" db="EMBL/GenBank/DDBJ databases">
        <title>Persicimonas caeni gen. nov., sp. nov., a predatory bacterium isolated from solar saltern.</title>
        <authorList>
            <person name="Wang S."/>
        </authorList>
    </citation>
    <scope>NUCLEOTIDE SEQUENCE [LARGE SCALE GENOMIC DNA]</scope>
    <source>
        <strain evidence="2 3">YN101</strain>
    </source>
</reference>
<keyword evidence="1" id="KW-0732">Signal</keyword>
<protein>
    <submittedName>
        <fullName evidence="2">Uncharacterized protein</fullName>
    </submittedName>
</protein>
<dbReference type="AlphaFoldDB" id="A0A4Y6Q0T6"/>
<proteinExistence type="predicted"/>
<feature type="chain" id="PRO_5030106822" evidence="1">
    <location>
        <begin position="25"/>
        <end position="175"/>
    </location>
</feature>
<gene>
    <name evidence="2" type="ORF">FIV42_26395</name>
</gene>
<dbReference type="EMBL" id="CP041186">
    <property type="protein sequence ID" value="QDG54143.1"/>
    <property type="molecule type" value="Genomic_DNA"/>
</dbReference>
<accession>A0A4Y6Q0T6</accession>